<dbReference type="InterPro" id="IPR020845">
    <property type="entry name" value="AMP-binding_CS"/>
</dbReference>
<dbReference type="Gene3D" id="3.40.50.12780">
    <property type="entry name" value="N-terminal domain of ligase-like"/>
    <property type="match status" value="1"/>
</dbReference>
<dbReference type="FunFam" id="3.30.300.30:FF:000007">
    <property type="entry name" value="4-coumarate--CoA ligase 2"/>
    <property type="match status" value="1"/>
</dbReference>
<dbReference type="Proteomes" id="UP000824151">
    <property type="component" value="Unassembled WGS sequence"/>
</dbReference>
<evidence type="ECO:0000259" key="5">
    <source>
        <dbReference type="Pfam" id="PF13193"/>
    </source>
</evidence>
<dbReference type="EMBL" id="DXGD01000090">
    <property type="protein sequence ID" value="HIW98976.1"/>
    <property type="molecule type" value="Genomic_DNA"/>
</dbReference>
<evidence type="ECO:0000256" key="1">
    <source>
        <dbReference type="ARBA" id="ARBA00006432"/>
    </source>
</evidence>
<dbReference type="SUPFAM" id="SSF56801">
    <property type="entry name" value="Acetyl-CoA synthetase-like"/>
    <property type="match status" value="1"/>
</dbReference>
<dbReference type="InterPro" id="IPR000873">
    <property type="entry name" value="AMP-dep_synth/lig_dom"/>
</dbReference>
<dbReference type="InterPro" id="IPR042099">
    <property type="entry name" value="ANL_N_sf"/>
</dbReference>
<protein>
    <submittedName>
        <fullName evidence="6">AMP-binding protein</fullName>
    </submittedName>
</protein>
<evidence type="ECO:0000256" key="2">
    <source>
        <dbReference type="ARBA" id="ARBA00022598"/>
    </source>
</evidence>
<reference evidence="6" key="2">
    <citation type="submission" date="2021-04" db="EMBL/GenBank/DDBJ databases">
        <authorList>
            <person name="Gilroy R."/>
        </authorList>
    </citation>
    <scope>NUCLEOTIDE SEQUENCE</scope>
    <source>
        <strain evidence="6">ChiHejej3B27-3195</strain>
    </source>
</reference>
<proteinExistence type="inferred from homology"/>
<evidence type="ECO:0000259" key="4">
    <source>
        <dbReference type="Pfam" id="PF00501"/>
    </source>
</evidence>
<dbReference type="Gene3D" id="3.30.300.30">
    <property type="match status" value="1"/>
</dbReference>
<organism evidence="6 7">
    <name type="scientific">Candidatus Nesterenkonia stercoripullorum</name>
    <dbReference type="NCBI Taxonomy" id="2838701"/>
    <lineage>
        <taxon>Bacteria</taxon>
        <taxon>Bacillati</taxon>
        <taxon>Actinomycetota</taxon>
        <taxon>Actinomycetes</taxon>
        <taxon>Micrococcales</taxon>
        <taxon>Micrococcaceae</taxon>
        <taxon>Nesterenkonia</taxon>
    </lineage>
</organism>
<feature type="non-terminal residue" evidence="6">
    <location>
        <position position="1"/>
    </location>
</feature>
<dbReference type="AlphaFoldDB" id="A0A9D1S2V6"/>
<dbReference type="InterPro" id="IPR045851">
    <property type="entry name" value="AMP-bd_C_sf"/>
</dbReference>
<dbReference type="InterPro" id="IPR025110">
    <property type="entry name" value="AMP-bd_C"/>
</dbReference>
<feature type="domain" description="AMP-binding enzyme C-terminal" evidence="5">
    <location>
        <begin position="434"/>
        <end position="509"/>
    </location>
</feature>
<comment type="similarity">
    <text evidence="1">Belongs to the ATP-dependent AMP-binding enzyme family.</text>
</comment>
<comment type="caution">
    <text evidence="6">The sequence shown here is derived from an EMBL/GenBank/DDBJ whole genome shotgun (WGS) entry which is preliminary data.</text>
</comment>
<dbReference type="PANTHER" id="PTHR24096:SF149">
    <property type="entry name" value="AMP-BINDING DOMAIN-CONTAINING PROTEIN-RELATED"/>
    <property type="match status" value="1"/>
</dbReference>
<dbReference type="Pfam" id="PF13193">
    <property type="entry name" value="AMP-binding_C"/>
    <property type="match status" value="1"/>
</dbReference>
<name>A0A9D1S2V6_9MICC</name>
<dbReference type="PROSITE" id="PS00455">
    <property type="entry name" value="AMP_BINDING"/>
    <property type="match status" value="1"/>
</dbReference>
<feature type="compositionally biased region" description="Pro residues" evidence="3">
    <location>
        <begin position="518"/>
        <end position="529"/>
    </location>
</feature>
<feature type="region of interest" description="Disordered" evidence="3">
    <location>
        <begin position="505"/>
        <end position="529"/>
    </location>
</feature>
<evidence type="ECO:0000313" key="6">
    <source>
        <dbReference type="EMBL" id="HIW98976.1"/>
    </source>
</evidence>
<evidence type="ECO:0000256" key="3">
    <source>
        <dbReference type="SAM" id="MobiDB-lite"/>
    </source>
</evidence>
<gene>
    <name evidence="6" type="ORF">H9871_02420</name>
</gene>
<sequence length="529" mass="56746">DVDIPELTIFDALFASLTREDEERTALIDGTTGARLSYGSLRSQIEAFAGALRHRGVREGTVVGLQSPNSPEFVIAFHGVLRAGGTVTTVNSLATAEEVARQLEMAEAELMITVPALPGALSGAVKSGLRPEQVIMLTDDAEPEHPTLASLVGEGREAPELAIDPAEHIAVLPFSSGTTGRPKGVMLTHRNLVANLYQFRQFLPGRPGAVLQAVLPLFHIYGLTVLMNYGLLTRCAIVTMPAFDLEKFLHLIDEHRVTLSFIAPPIAVALAKHPAVEGVDLSSLEVLLCGAAPLDSHTAEQVTKRLGCEVRQGYGMTEMSPVSHMAPYGENQYPPGSIGPALPNTECRIVDLASGDDVEVPAEGESGAGELWCRGPMVMTGYLKDPASTSSSLDEDGYLHTGDIVTYDAGGWFTVVDRVKELIKVKGFQVAPAELEALLLEHPRIADAAVIGIPDESAGEVPKAFVVTHADESLSAEDVMEWSADRVSSYKRIRDVEFIDQIPKSASGKIMRRQLRAPAPPSDQPSPKQ</sequence>
<keyword evidence="2" id="KW-0436">Ligase</keyword>
<accession>A0A9D1S2V6</accession>
<evidence type="ECO:0000313" key="7">
    <source>
        <dbReference type="Proteomes" id="UP000824151"/>
    </source>
</evidence>
<dbReference type="GO" id="GO:0016405">
    <property type="term" value="F:CoA-ligase activity"/>
    <property type="evidence" value="ECO:0007669"/>
    <property type="project" value="TreeGrafter"/>
</dbReference>
<dbReference type="PANTHER" id="PTHR24096">
    <property type="entry name" value="LONG-CHAIN-FATTY-ACID--COA LIGASE"/>
    <property type="match status" value="1"/>
</dbReference>
<dbReference type="Pfam" id="PF00501">
    <property type="entry name" value="AMP-binding"/>
    <property type="match status" value="1"/>
</dbReference>
<reference evidence="6" key="1">
    <citation type="journal article" date="2021" name="PeerJ">
        <title>Extensive microbial diversity within the chicken gut microbiome revealed by metagenomics and culture.</title>
        <authorList>
            <person name="Gilroy R."/>
            <person name="Ravi A."/>
            <person name="Getino M."/>
            <person name="Pursley I."/>
            <person name="Horton D.L."/>
            <person name="Alikhan N.F."/>
            <person name="Baker D."/>
            <person name="Gharbi K."/>
            <person name="Hall N."/>
            <person name="Watson M."/>
            <person name="Adriaenssens E.M."/>
            <person name="Foster-Nyarko E."/>
            <person name="Jarju S."/>
            <person name="Secka A."/>
            <person name="Antonio M."/>
            <person name="Oren A."/>
            <person name="Chaudhuri R.R."/>
            <person name="La Ragione R."/>
            <person name="Hildebrand F."/>
            <person name="Pallen M.J."/>
        </authorList>
    </citation>
    <scope>NUCLEOTIDE SEQUENCE</scope>
    <source>
        <strain evidence="6">ChiHejej3B27-3195</strain>
    </source>
</reference>
<feature type="domain" description="AMP-dependent synthetase/ligase" evidence="4">
    <location>
        <begin position="20"/>
        <end position="383"/>
    </location>
</feature>